<dbReference type="CDD" id="cd00118">
    <property type="entry name" value="LysM"/>
    <property type="match status" value="1"/>
</dbReference>
<comment type="similarity">
    <text evidence="4">Belongs to the secreted LysM effector family.</text>
</comment>
<dbReference type="EMBL" id="QJNS01000183">
    <property type="protein sequence ID" value="RYO83707.1"/>
    <property type="molecule type" value="Genomic_DNA"/>
</dbReference>
<keyword evidence="7" id="KW-1185">Reference proteome</keyword>
<evidence type="ECO:0000256" key="1">
    <source>
        <dbReference type="ARBA" id="ARBA00022669"/>
    </source>
</evidence>
<dbReference type="PROSITE" id="PS51782">
    <property type="entry name" value="LYSM"/>
    <property type="match status" value="1"/>
</dbReference>
<dbReference type="Proteomes" id="UP000294003">
    <property type="component" value="Unassembled WGS sequence"/>
</dbReference>
<sequence>MACNGLWADAYVCVSIVGHIPTPVTTGNGIATPTPTQAGMVSNCKAFYKVVSGDICATITSKYKITSAQFIRWNPAAKSDCTGLWSNTYACVAVL</sequence>
<keyword evidence="1" id="KW-0147">Chitin-binding</keyword>
<dbReference type="InterPro" id="IPR052210">
    <property type="entry name" value="LysM1-like"/>
</dbReference>
<dbReference type="PANTHER" id="PTHR34997:SF2">
    <property type="entry name" value="LYSM DOMAIN-CONTAINING PROTEIN-RELATED"/>
    <property type="match status" value="1"/>
</dbReference>
<gene>
    <name evidence="6" type="ORF">DL762_006024</name>
</gene>
<dbReference type="InterPro" id="IPR018392">
    <property type="entry name" value="LysM"/>
</dbReference>
<evidence type="ECO:0000259" key="5">
    <source>
        <dbReference type="PROSITE" id="PS51782"/>
    </source>
</evidence>
<dbReference type="PANTHER" id="PTHR34997">
    <property type="entry name" value="AM15"/>
    <property type="match status" value="1"/>
</dbReference>
<evidence type="ECO:0000256" key="4">
    <source>
        <dbReference type="ARBA" id="ARBA00044955"/>
    </source>
</evidence>
<dbReference type="SUPFAM" id="SSF54106">
    <property type="entry name" value="LysM domain"/>
    <property type="match status" value="1"/>
</dbReference>
<proteinExistence type="inferred from homology"/>
<reference evidence="6 7" key="1">
    <citation type="submission" date="2018-06" db="EMBL/GenBank/DDBJ databases">
        <title>Complete Genomes of Monosporascus.</title>
        <authorList>
            <person name="Robinson A.J."/>
            <person name="Natvig D.O."/>
        </authorList>
    </citation>
    <scope>NUCLEOTIDE SEQUENCE [LARGE SCALE GENOMIC DNA]</scope>
    <source>
        <strain evidence="6 7">CBS 609.92</strain>
    </source>
</reference>
<organism evidence="6 7">
    <name type="scientific">Monosporascus cannonballus</name>
    <dbReference type="NCBI Taxonomy" id="155416"/>
    <lineage>
        <taxon>Eukaryota</taxon>
        <taxon>Fungi</taxon>
        <taxon>Dikarya</taxon>
        <taxon>Ascomycota</taxon>
        <taxon>Pezizomycotina</taxon>
        <taxon>Sordariomycetes</taxon>
        <taxon>Xylariomycetidae</taxon>
        <taxon>Xylariales</taxon>
        <taxon>Xylariales incertae sedis</taxon>
        <taxon>Monosporascus</taxon>
    </lineage>
</organism>
<keyword evidence="3" id="KW-0843">Virulence</keyword>
<keyword evidence="2" id="KW-0732">Signal</keyword>
<evidence type="ECO:0000313" key="7">
    <source>
        <dbReference type="Proteomes" id="UP000294003"/>
    </source>
</evidence>
<comment type="caution">
    <text evidence="6">The sequence shown here is derived from an EMBL/GenBank/DDBJ whole genome shotgun (WGS) entry which is preliminary data.</text>
</comment>
<dbReference type="InterPro" id="IPR036779">
    <property type="entry name" value="LysM_dom_sf"/>
</dbReference>
<dbReference type="Pfam" id="PF01476">
    <property type="entry name" value="LysM"/>
    <property type="match status" value="1"/>
</dbReference>
<protein>
    <recommendedName>
        <fullName evidence="5">LysM domain-containing protein</fullName>
    </recommendedName>
</protein>
<dbReference type="Gene3D" id="3.10.350.10">
    <property type="entry name" value="LysM domain"/>
    <property type="match status" value="1"/>
</dbReference>
<evidence type="ECO:0000313" key="6">
    <source>
        <dbReference type="EMBL" id="RYO83707.1"/>
    </source>
</evidence>
<evidence type="ECO:0000256" key="2">
    <source>
        <dbReference type="ARBA" id="ARBA00022729"/>
    </source>
</evidence>
<accession>A0ABY0H3M2</accession>
<feature type="domain" description="LysM" evidence="5">
    <location>
        <begin position="46"/>
        <end position="92"/>
    </location>
</feature>
<name>A0ABY0H3M2_9PEZI</name>
<evidence type="ECO:0000256" key="3">
    <source>
        <dbReference type="ARBA" id="ARBA00023026"/>
    </source>
</evidence>